<evidence type="ECO:0008006" key="3">
    <source>
        <dbReference type="Google" id="ProtNLM"/>
    </source>
</evidence>
<proteinExistence type="predicted"/>
<name>A0A0P7BVF6_9HYPO</name>
<evidence type="ECO:0000313" key="1">
    <source>
        <dbReference type="EMBL" id="KPM45442.1"/>
    </source>
</evidence>
<reference evidence="1 2" key="1">
    <citation type="submission" date="2015-09" db="EMBL/GenBank/DDBJ databases">
        <title>Draft genome of a European isolate of the apple canker pathogen Neonectria ditissima.</title>
        <authorList>
            <person name="Gomez-Cortecero A."/>
            <person name="Harrison R.J."/>
            <person name="Armitage A.D."/>
        </authorList>
    </citation>
    <scope>NUCLEOTIDE SEQUENCE [LARGE SCALE GENOMIC DNA]</scope>
    <source>
        <strain evidence="1 2">R09/05</strain>
    </source>
</reference>
<comment type="caution">
    <text evidence="1">The sequence shown here is derived from an EMBL/GenBank/DDBJ whole genome shotgun (WGS) entry which is preliminary data.</text>
</comment>
<sequence length="379" mass="43616">MANPGPGITPRLYTMPTEITAHIASLLHVNELDGVTRASRVCRLLFGPRMFCRIAIAGCEKELSEDLHMLAQTSVSSNCGIDIRNWIRYLQIHLEFRVPPSFRRSVWSRALDSRSNHSAVVEELPQQIISAIRSISNLKSLVLDLHFLSKEMMSAFLKLSDAMDLTIPELRIAAPDELMELIIEHFDFQALHVFNYPCPDRYAQSVTHLSRLKRLHVTVNLDSGSRPMDAGFLRKVNEDFEHLQWLVICENRSTSNDDDYNFFEEFEASIEDFVCAMKNFQNLKRFAFTIWKSEMDLVLVPTNHEHDSDLADIHLKNWVLALATHMGEALPKLEELCIMLEYPELIRCTRDQDGVPMDAKWMYYGKVKPITGFPFDILE</sequence>
<keyword evidence="2" id="KW-1185">Reference proteome</keyword>
<evidence type="ECO:0000313" key="2">
    <source>
        <dbReference type="Proteomes" id="UP000050424"/>
    </source>
</evidence>
<gene>
    <name evidence="1" type="ORF">AK830_g1104</name>
</gene>
<dbReference type="Proteomes" id="UP000050424">
    <property type="component" value="Unassembled WGS sequence"/>
</dbReference>
<dbReference type="EMBL" id="LKCW01000007">
    <property type="protein sequence ID" value="KPM45442.1"/>
    <property type="molecule type" value="Genomic_DNA"/>
</dbReference>
<dbReference type="AlphaFoldDB" id="A0A0P7BVF6"/>
<protein>
    <recommendedName>
        <fullName evidence="3">F-box domain-containing protein</fullName>
    </recommendedName>
</protein>
<dbReference type="OrthoDB" id="5049839at2759"/>
<organism evidence="1 2">
    <name type="scientific">Neonectria ditissima</name>
    <dbReference type="NCBI Taxonomy" id="78410"/>
    <lineage>
        <taxon>Eukaryota</taxon>
        <taxon>Fungi</taxon>
        <taxon>Dikarya</taxon>
        <taxon>Ascomycota</taxon>
        <taxon>Pezizomycotina</taxon>
        <taxon>Sordariomycetes</taxon>
        <taxon>Hypocreomycetidae</taxon>
        <taxon>Hypocreales</taxon>
        <taxon>Nectriaceae</taxon>
        <taxon>Neonectria</taxon>
    </lineage>
</organism>
<accession>A0A0P7BVF6</accession>